<dbReference type="Proteomes" id="UP000517759">
    <property type="component" value="Unassembled WGS sequence"/>
</dbReference>
<dbReference type="EMBL" id="JACIDN010000004">
    <property type="protein sequence ID" value="MBB3902945.1"/>
    <property type="molecule type" value="Genomic_DNA"/>
</dbReference>
<dbReference type="PROSITE" id="PS00383">
    <property type="entry name" value="TYR_PHOSPHATASE_1"/>
    <property type="match status" value="1"/>
</dbReference>
<evidence type="ECO:0000313" key="2">
    <source>
        <dbReference type="EMBL" id="GLS43871.1"/>
    </source>
</evidence>
<organism evidence="3 4">
    <name type="scientific">Methylobacterium brachythecii</name>
    <dbReference type="NCBI Taxonomy" id="1176177"/>
    <lineage>
        <taxon>Bacteria</taxon>
        <taxon>Pseudomonadati</taxon>
        <taxon>Pseudomonadota</taxon>
        <taxon>Alphaproteobacteria</taxon>
        <taxon>Hyphomicrobiales</taxon>
        <taxon>Methylobacteriaceae</taxon>
        <taxon>Methylobacterium</taxon>
    </lineage>
</organism>
<dbReference type="Proteomes" id="UP001156881">
    <property type="component" value="Unassembled WGS sequence"/>
</dbReference>
<proteinExistence type="predicted"/>
<reference evidence="3 4" key="3">
    <citation type="submission" date="2020-08" db="EMBL/GenBank/DDBJ databases">
        <title>Genomic Encyclopedia of Type Strains, Phase IV (KMG-IV): sequencing the most valuable type-strain genomes for metagenomic binning, comparative biology and taxonomic classification.</title>
        <authorList>
            <person name="Goeker M."/>
        </authorList>
    </citation>
    <scope>NUCLEOTIDE SEQUENCE [LARGE SCALE GENOMIC DNA]</scope>
    <source>
        <strain evidence="3 4">DSM 24105</strain>
    </source>
</reference>
<dbReference type="InterPro" id="IPR029021">
    <property type="entry name" value="Prot-tyrosine_phosphatase-like"/>
</dbReference>
<evidence type="ECO:0000259" key="1">
    <source>
        <dbReference type="PROSITE" id="PS50056"/>
    </source>
</evidence>
<evidence type="ECO:0000313" key="5">
    <source>
        <dbReference type="Proteomes" id="UP001156881"/>
    </source>
</evidence>
<evidence type="ECO:0000313" key="4">
    <source>
        <dbReference type="Proteomes" id="UP000517759"/>
    </source>
</evidence>
<keyword evidence="5" id="KW-1185">Reference proteome</keyword>
<name>A0A7W6F727_9HYPH</name>
<dbReference type="InterPro" id="IPR016130">
    <property type="entry name" value="Tyr_Pase_AS"/>
</dbReference>
<comment type="caution">
    <text evidence="3">The sequence shown here is derived from an EMBL/GenBank/DDBJ whole genome shotgun (WGS) entry which is preliminary data.</text>
</comment>
<dbReference type="InterPro" id="IPR000387">
    <property type="entry name" value="Tyr_Pase_dom"/>
</dbReference>
<protein>
    <submittedName>
        <fullName evidence="2">Protein-tyrosine-phosphatase</fullName>
    </submittedName>
</protein>
<accession>A0A7W6F727</accession>
<feature type="domain" description="Tyrosine specific protein phosphatases" evidence="1">
    <location>
        <begin position="76"/>
        <end position="133"/>
    </location>
</feature>
<reference evidence="5" key="2">
    <citation type="journal article" date="2019" name="Int. J. Syst. Evol. Microbiol.">
        <title>The Global Catalogue of Microorganisms (GCM) 10K type strain sequencing project: providing services to taxonomists for standard genome sequencing and annotation.</title>
        <authorList>
            <consortium name="The Broad Institute Genomics Platform"/>
            <consortium name="The Broad Institute Genome Sequencing Center for Infectious Disease"/>
            <person name="Wu L."/>
            <person name="Ma J."/>
        </authorList>
    </citation>
    <scope>NUCLEOTIDE SEQUENCE [LARGE SCALE GENOMIC DNA]</scope>
    <source>
        <strain evidence="5">NBRC 107710</strain>
    </source>
</reference>
<gene>
    <name evidence="2" type="ORF">GCM10007884_18560</name>
    <name evidence="3" type="ORF">GGR33_002447</name>
</gene>
<evidence type="ECO:0000313" key="3">
    <source>
        <dbReference type="EMBL" id="MBB3902945.1"/>
    </source>
</evidence>
<dbReference type="PROSITE" id="PS50056">
    <property type="entry name" value="TYR_PHOSPHATASE_2"/>
    <property type="match status" value="1"/>
</dbReference>
<sequence>MEHARITLHTVCGLEELPSHGARGVTHVLSILDPGWPDPDFGGYGTLRRAVLRFHDAIVPGPGLVLPEPGDVETILDFGRSVAAEAGEAHILVHCHLGLSRSTAALATLFAQAEPETPADALIGRLHALRDGAWPNARMIGFADEALGRNGTLVDAVRRLHGRQLARNPSLDAVMRDLNRAAEVEAAIKP</sequence>
<reference evidence="2" key="4">
    <citation type="submission" date="2023-01" db="EMBL/GenBank/DDBJ databases">
        <title>Draft genome sequence of Methylobacterium brachythecii strain NBRC 107710.</title>
        <authorList>
            <person name="Sun Q."/>
            <person name="Mori K."/>
        </authorList>
    </citation>
    <scope>NUCLEOTIDE SEQUENCE</scope>
    <source>
        <strain evidence="2">NBRC 107710</strain>
    </source>
</reference>
<dbReference type="SUPFAM" id="SSF52799">
    <property type="entry name" value="(Phosphotyrosine protein) phosphatases II"/>
    <property type="match status" value="1"/>
</dbReference>
<dbReference type="RefSeq" id="WP_183505416.1">
    <property type="nucleotide sequence ID" value="NZ_BSPG01000007.1"/>
</dbReference>
<dbReference type="Gene3D" id="3.90.190.10">
    <property type="entry name" value="Protein tyrosine phosphatase superfamily"/>
    <property type="match status" value="1"/>
</dbReference>
<dbReference type="EMBL" id="BSPG01000007">
    <property type="protein sequence ID" value="GLS43871.1"/>
    <property type="molecule type" value="Genomic_DNA"/>
</dbReference>
<reference evidence="2" key="1">
    <citation type="journal article" date="2014" name="Int. J. Syst. Evol. Microbiol.">
        <title>Complete genome of a new Firmicutes species belonging to the dominant human colonic microbiota ('Ruminococcus bicirculans') reveals two chromosomes and a selective capacity to utilize plant glucans.</title>
        <authorList>
            <consortium name="NISC Comparative Sequencing Program"/>
            <person name="Wegmann U."/>
            <person name="Louis P."/>
            <person name="Goesmann A."/>
            <person name="Henrissat B."/>
            <person name="Duncan S.H."/>
            <person name="Flint H.J."/>
        </authorList>
    </citation>
    <scope>NUCLEOTIDE SEQUENCE</scope>
    <source>
        <strain evidence="2">NBRC 107710</strain>
    </source>
</reference>
<dbReference type="AlphaFoldDB" id="A0A7W6F727"/>